<dbReference type="SUPFAM" id="SSF52518">
    <property type="entry name" value="Thiamin diphosphate-binding fold (THDP-binding)"/>
    <property type="match status" value="1"/>
</dbReference>
<protein>
    <recommendedName>
        <fullName evidence="4">Acetolactate synthase</fullName>
    </recommendedName>
</protein>
<evidence type="ECO:0000256" key="1">
    <source>
        <dbReference type="SAM" id="MobiDB-lite"/>
    </source>
</evidence>
<feature type="non-terminal residue" evidence="2">
    <location>
        <position position="1"/>
    </location>
</feature>
<gene>
    <name evidence="2" type="ORF">VZ95_09080</name>
</gene>
<dbReference type="AlphaFoldDB" id="A0A0F3IT73"/>
<proteinExistence type="predicted"/>
<evidence type="ECO:0008006" key="4">
    <source>
        <dbReference type="Google" id="ProtNLM"/>
    </source>
</evidence>
<accession>A0A0F3IT73</accession>
<dbReference type="PATRIC" id="fig|552518.3.peg.1109"/>
<comment type="caution">
    <text evidence="2">The sequence shown here is derived from an EMBL/GenBank/DDBJ whole genome shotgun (WGS) entry which is preliminary data.</text>
</comment>
<reference evidence="2 3" key="1">
    <citation type="submission" date="2015-03" db="EMBL/GenBank/DDBJ databases">
        <title>Draft genome sequence of Elstera litoralis.</title>
        <authorList>
            <person name="Rahalkar M.C."/>
            <person name="Dhakephalkar P.K."/>
            <person name="Pore S.D."/>
            <person name="Arora P."/>
            <person name="Kapse N.G."/>
            <person name="Pandit P.S."/>
        </authorList>
    </citation>
    <scope>NUCLEOTIDE SEQUENCE [LARGE SCALE GENOMIC DNA]</scope>
    <source>
        <strain evidence="2 3">Dia-1</strain>
    </source>
</reference>
<dbReference type="Proteomes" id="UP000033774">
    <property type="component" value="Unassembled WGS sequence"/>
</dbReference>
<name>A0A0F3IT73_9PROT</name>
<keyword evidence="3" id="KW-1185">Reference proteome</keyword>
<evidence type="ECO:0000313" key="3">
    <source>
        <dbReference type="Proteomes" id="UP000033774"/>
    </source>
</evidence>
<feature type="region of interest" description="Disordered" evidence="1">
    <location>
        <begin position="58"/>
        <end position="78"/>
    </location>
</feature>
<dbReference type="InterPro" id="IPR029061">
    <property type="entry name" value="THDP-binding"/>
</dbReference>
<dbReference type="EMBL" id="LAJY01000206">
    <property type="protein sequence ID" value="KJV09822.1"/>
    <property type="molecule type" value="Genomic_DNA"/>
</dbReference>
<organism evidence="2 3">
    <name type="scientific">Elstera litoralis</name>
    <dbReference type="NCBI Taxonomy" id="552518"/>
    <lineage>
        <taxon>Bacteria</taxon>
        <taxon>Pseudomonadati</taxon>
        <taxon>Pseudomonadota</taxon>
        <taxon>Alphaproteobacteria</taxon>
        <taxon>Rhodospirillales</taxon>
        <taxon>Rhodospirillaceae</taxon>
        <taxon>Elstera</taxon>
    </lineage>
</organism>
<evidence type="ECO:0000313" key="2">
    <source>
        <dbReference type="EMBL" id="KJV09822.1"/>
    </source>
</evidence>
<dbReference type="Gene3D" id="3.40.50.970">
    <property type="match status" value="1"/>
</dbReference>
<sequence>KLAEAFGARGFRALDMSELDDVIKATLDHPGPVIADICVDQKENCFPMIPSGAAHNEMLLGPEDKADPVTTEEGMVLV</sequence>